<evidence type="ECO:0000313" key="6">
    <source>
        <dbReference type="EMBL" id="OWK40560.1"/>
    </source>
</evidence>
<keyword evidence="7" id="KW-1185">Reference proteome</keyword>
<reference evidence="7" key="1">
    <citation type="submission" date="2017-06" db="EMBL/GenBank/DDBJ databases">
        <title>Genome analysis of Fimbriiglobus ruber SP5, the first member of the order Planctomycetales with confirmed chitinolytic capability.</title>
        <authorList>
            <person name="Ravin N.V."/>
            <person name="Rakitin A.L."/>
            <person name="Ivanova A.A."/>
            <person name="Beletsky A.V."/>
            <person name="Kulichevskaya I.S."/>
            <person name="Mardanov A.V."/>
            <person name="Dedysh S.N."/>
        </authorList>
    </citation>
    <scope>NUCLEOTIDE SEQUENCE [LARGE SCALE GENOMIC DNA]</scope>
    <source>
        <strain evidence="7">SP5</strain>
    </source>
</reference>
<dbReference type="PANTHER" id="PTHR30368:SF2">
    <property type="entry name" value="SULFATE-BINDING PROTEIN"/>
    <property type="match status" value="1"/>
</dbReference>
<dbReference type="OrthoDB" id="9802127at2"/>
<dbReference type="InterPro" id="IPR005669">
    <property type="entry name" value="Thiosulph/SO4-bd"/>
</dbReference>
<name>A0A225DG95_9BACT</name>
<dbReference type="Gene3D" id="3.40.190.10">
    <property type="entry name" value="Periplasmic binding protein-like II"/>
    <property type="match status" value="2"/>
</dbReference>
<dbReference type="Proteomes" id="UP000214646">
    <property type="component" value="Unassembled WGS sequence"/>
</dbReference>
<dbReference type="EMBL" id="NIDE01000008">
    <property type="protein sequence ID" value="OWK40560.1"/>
    <property type="molecule type" value="Genomic_DNA"/>
</dbReference>
<dbReference type="SUPFAM" id="SSF53850">
    <property type="entry name" value="Periplasmic binding protein-like II"/>
    <property type="match status" value="1"/>
</dbReference>
<evidence type="ECO:0000256" key="1">
    <source>
        <dbReference type="ARBA" id="ARBA00004418"/>
    </source>
</evidence>
<sequence>MWKKVLLCAVAVYVLAAAGWVVSAGVVRSRAEVELLNAACDPTRELWRDLNARFITRYEQERGAKVVIRQSHGGSGSQARAVIDGLGADVATLALFSDTDAIRKAGLIDEGWESRLPNRSLPFVSTIVFVVRKGNPKNVHDWPDLVRPGVEVITPNPKTSGNGKWSFLAAWGAIRHKGGSEDEARDYVTQLYRQVPILDAAARGATMTFATKRQGDVHLTWENEAFLEVQEAAGELEIVYPPASVLAEPHVAVVSANVRRKGTKVVAEAYMNFLYTEEAQEIMAHHYYRPTDPAVWKKVESQFPKIDLFPFATVGPTWDVIQKRFFAEGGVFDQIYARKP</sequence>
<dbReference type="NCBIfam" id="NF008022">
    <property type="entry name" value="PRK10752.1"/>
    <property type="match status" value="1"/>
</dbReference>
<comment type="caution">
    <text evidence="6">The sequence shown here is derived from an EMBL/GenBank/DDBJ whole genome shotgun (WGS) entry which is preliminary data.</text>
</comment>
<evidence type="ECO:0000256" key="2">
    <source>
        <dbReference type="ARBA" id="ARBA00006099"/>
    </source>
</evidence>
<dbReference type="AlphaFoldDB" id="A0A225DG95"/>
<evidence type="ECO:0000256" key="5">
    <source>
        <dbReference type="ARBA" id="ARBA00022764"/>
    </source>
</evidence>
<gene>
    <name evidence="6" type="ORF">FRUB_05479</name>
</gene>
<comment type="similarity">
    <text evidence="2">Belongs to the prokaryotic sulfate-binding protein family.</text>
</comment>
<protein>
    <submittedName>
        <fullName evidence="6">Sulfate and thiosulfate binding protein CysP</fullName>
    </submittedName>
</protein>
<organism evidence="6 7">
    <name type="scientific">Fimbriiglobus ruber</name>
    <dbReference type="NCBI Taxonomy" id="1908690"/>
    <lineage>
        <taxon>Bacteria</taxon>
        <taxon>Pseudomonadati</taxon>
        <taxon>Planctomycetota</taxon>
        <taxon>Planctomycetia</taxon>
        <taxon>Gemmatales</taxon>
        <taxon>Gemmataceae</taxon>
        <taxon>Fimbriiglobus</taxon>
    </lineage>
</organism>
<dbReference type="RefSeq" id="WP_088256460.1">
    <property type="nucleotide sequence ID" value="NZ_NIDE01000008.1"/>
</dbReference>
<dbReference type="Pfam" id="PF13531">
    <property type="entry name" value="SBP_bac_11"/>
    <property type="match status" value="1"/>
</dbReference>
<dbReference type="GO" id="GO:1902358">
    <property type="term" value="P:sulfate transmembrane transport"/>
    <property type="evidence" value="ECO:0007669"/>
    <property type="project" value="InterPro"/>
</dbReference>
<proteinExistence type="inferred from homology"/>
<evidence type="ECO:0000256" key="4">
    <source>
        <dbReference type="ARBA" id="ARBA00022729"/>
    </source>
</evidence>
<keyword evidence="5" id="KW-0574">Periplasm</keyword>
<keyword evidence="3" id="KW-0813">Transport</keyword>
<dbReference type="CDD" id="cd01005">
    <property type="entry name" value="PBP2_CysP"/>
    <property type="match status" value="1"/>
</dbReference>
<evidence type="ECO:0000256" key="3">
    <source>
        <dbReference type="ARBA" id="ARBA00022448"/>
    </source>
</evidence>
<accession>A0A225DG95</accession>
<dbReference type="GO" id="GO:0042597">
    <property type="term" value="C:periplasmic space"/>
    <property type="evidence" value="ECO:0007669"/>
    <property type="project" value="UniProtKB-SubCell"/>
</dbReference>
<evidence type="ECO:0000313" key="7">
    <source>
        <dbReference type="Proteomes" id="UP000214646"/>
    </source>
</evidence>
<keyword evidence="4" id="KW-0732">Signal</keyword>
<dbReference type="GO" id="GO:0140104">
    <property type="term" value="F:molecular carrier activity"/>
    <property type="evidence" value="ECO:0007669"/>
    <property type="project" value="InterPro"/>
</dbReference>
<comment type="subcellular location">
    <subcellularLocation>
        <location evidence="1">Periplasm</location>
    </subcellularLocation>
</comment>
<dbReference type="PANTHER" id="PTHR30368">
    <property type="entry name" value="SULFATE-BINDING PROTEIN"/>
    <property type="match status" value="1"/>
</dbReference>
<dbReference type="NCBIfam" id="TIGR00971">
    <property type="entry name" value="3a0106s03"/>
    <property type="match status" value="1"/>
</dbReference>